<evidence type="ECO:0000256" key="8">
    <source>
        <dbReference type="ARBA" id="ARBA00023136"/>
    </source>
</evidence>
<feature type="transmembrane region" description="Helical" evidence="10">
    <location>
        <begin position="256"/>
        <end position="274"/>
    </location>
</feature>
<keyword evidence="6 10" id="KW-1133">Transmembrane helix</keyword>
<keyword evidence="7 10" id="KW-0443">Lipid metabolism</keyword>
<dbReference type="PANTHER" id="PTHR11157">
    <property type="entry name" value="FATTY ACID ACYL TRANSFERASE-RELATED"/>
    <property type="match status" value="1"/>
</dbReference>
<accession>A0A5N7C5V8</accession>
<feature type="transmembrane region" description="Helical" evidence="10">
    <location>
        <begin position="225"/>
        <end position="244"/>
    </location>
</feature>
<keyword evidence="8 10" id="KW-0472">Membrane</keyword>
<evidence type="ECO:0000256" key="10">
    <source>
        <dbReference type="RuleBase" id="RU361115"/>
    </source>
</evidence>
<dbReference type="GO" id="GO:0042761">
    <property type="term" value="P:very long-chain fatty acid biosynthetic process"/>
    <property type="evidence" value="ECO:0007669"/>
    <property type="project" value="TreeGrafter"/>
</dbReference>
<feature type="transmembrane region" description="Helical" evidence="10">
    <location>
        <begin position="338"/>
        <end position="359"/>
    </location>
</feature>
<comment type="subcellular location">
    <subcellularLocation>
        <location evidence="1">Membrane</location>
        <topology evidence="1">Multi-pass membrane protein</topology>
    </subcellularLocation>
</comment>
<keyword evidence="4 10" id="KW-0812">Transmembrane</keyword>
<evidence type="ECO:0000256" key="4">
    <source>
        <dbReference type="ARBA" id="ARBA00022692"/>
    </source>
</evidence>
<keyword evidence="3 10" id="KW-0808">Transferase</keyword>
<evidence type="ECO:0000313" key="11">
    <source>
        <dbReference type="EMBL" id="KAE8389278.1"/>
    </source>
</evidence>
<dbReference type="AlphaFoldDB" id="A0A5N7C5V8"/>
<feature type="transmembrane region" description="Helical" evidence="10">
    <location>
        <begin position="161"/>
        <end position="184"/>
    </location>
</feature>
<dbReference type="PANTHER" id="PTHR11157:SF169">
    <property type="entry name" value="ELONGATION OF FATTY ACIDS PROTEIN"/>
    <property type="match status" value="1"/>
</dbReference>
<comment type="catalytic activity">
    <reaction evidence="10">
        <text>an acyl-CoA + malonyl-CoA + H(+) = a 3-oxoacyl-CoA + CO2 + CoA</text>
        <dbReference type="Rhea" id="RHEA:50252"/>
        <dbReference type="ChEBI" id="CHEBI:15378"/>
        <dbReference type="ChEBI" id="CHEBI:16526"/>
        <dbReference type="ChEBI" id="CHEBI:57287"/>
        <dbReference type="ChEBI" id="CHEBI:57384"/>
        <dbReference type="ChEBI" id="CHEBI:58342"/>
        <dbReference type="ChEBI" id="CHEBI:90726"/>
    </reaction>
    <physiologicalReaction direction="left-to-right" evidence="10">
        <dbReference type="Rhea" id="RHEA:50253"/>
    </physiologicalReaction>
</comment>
<feature type="transmembrane region" description="Helical" evidence="10">
    <location>
        <begin position="56"/>
        <end position="74"/>
    </location>
</feature>
<comment type="similarity">
    <text evidence="10">Belongs to the ELO family.</text>
</comment>
<organism evidence="11">
    <name type="scientific">Petromyces alliaceus</name>
    <name type="common">Aspergillus alliaceus</name>
    <dbReference type="NCBI Taxonomy" id="209559"/>
    <lineage>
        <taxon>Eukaryota</taxon>
        <taxon>Fungi</taxon>
        <taxon>Dikarya</taxon>
        <taxon>Ascomycota</taxon>
        <taxon>Pezizomycotina</taxon>
        <taxon>Eurotiomycetes</taxon>
        <taxon>Eurotiomycetidae</taxon>
        <taxon>Eurotiales</taxon>
        <taxon>Aspergillaceae</taxon>
        <taxon>Aspergillus</taxon>
        <taxon>Aspergillus subgen. Circumdati</taxon>
    </lineage>
</organism>
<feature type="transmembrane region" description="Helical" evidence="10">
    <location>
        <begin position="196"/>
        <end position="213"/>
    </location>
</feature>
<protein>
    <recommendedName>
        <fullName evidence="10">Elongation of fatty acids protein</fullName>
        <ecNumber evidence="10">2.3.1.-</ecNumber>
    </recommendedName>
</protein>
<keyword evidence="5 10" id="KW-0276">Fatty acid metabolism</keyword>
<dbReference type="InterPro" id="IPR002076">
    <property type="entry name" value="ELO_fam"/>
</dbReference>
<dbReference type="EMBL" id="ML735267">
    <property type="protein sequence ID" value="KAE8389278.1"/>
    <property type="molecule type" value="Genomic_DNA"/>
</dbReference>
<evidence type="ECO:0000256" key="7">
    <source>
        <dbReference type="ARBA" id="ARBA00023098"/>
    </source>
</evidence>
<evidence type="ECO:0000256" key="5">
    <source>
        <dbReference type="ARBA" id="ARBA00022832"/>
    </source>
</evidence>
<proteinExistence type="inferred from homology"/>
<dbReference type="EC" id="2.3.1.-" evidence="10"/>
<dbReference type="Pfam" id="PF01151">
    <property type="entry name" value="ELO"/>
    <property type="match status" value="1"/>
</dbReference>
<dbReference type="GO" id="GO:0030148">
    <property type="term" value="P:sphingolipid biosynthetic process"/>
    <property type="evidence" value="ECO:0007669"/>
    <property type="project" value="TreeGrafter"/>
</dbReference>
<dbReference type="Proteomes" id="UP000326877">
    <property type="component" value="Unassembled WGS sequence"/>
</dbReference>
<evidence type="ECO:0000256" key="9">
    <source>
        <dbReference type="ARBA" id="ARBA00023160"/>
    </source>
</evidence>
<sequence>MSLQKLSIHLELPPLAVLSFPPSYPRSSILAPIQAHSSLREPFKINPDVFNFTIDIRFPFTIAAVYIAAVILMNEVNCRRLNKPWNFSKTRPFKSLVIIHNFLLALFSGWAFWSICQALGSSWPAWEDPNLLAHAARALCQTDVSSEKQVPLHKYNLWDQGLAYVGWLFYLSKFYEVVDTMIILARGKKSSTLQTYHHAGVMICGWVAIRYKSPAALVGVFLNSFVHTLMYSYFALVAAAVPVSMRIKRAMTTIQITQFLLGFVLGYSYLLVAYDVSTPRHSSLGNRVTPSSYTYIPNTQASNLTLNMNHPVWLPNTLEPKETMAYTKLHCLQDSGKAFPIVVTTIYVVPLLYMFCCFFNRAYSKRPG</sequence>
<dbReference type="GO" id="GO:0034625">
    <property type="term" value="P:fatty acid elongation, monounsaturated fatty acid"/>
    <property type="evidence" value="ECO:0007669"/>
    <property type="project" value="TreeGrafter"/>
</dbReference>
<feature type="transmembrane region" description="Helical" evidence="10">
    <location>
        <begin position="95"/>
        <end position="113"/>
    </location>
</feature>
<reference evidence="11" key="1">
    <citation type="submission" date="2019-04" db="EMBL/GenBank/DDBJ databases">
        <title>Friends and foes A comparative genomics studyof 23 Aspergillus species from section Flavi.</title>
        <authorList>
            <consortium name="DOE Joint Genome Institute"/>
            <person name="Kjaerbolling I."/>
            <person name="Vesth T."/>
            <person name="Frisvad J.C."/>
            <person name="Nybo J.L."/>
            <person name="Theobald S."/>
            <person name="Kildgaard S."/>
            <person name="Isbrandt T."/>
            <person name="Kuo A."/>
            <person name="Sato A."/>
            <person name="Lyhne E.K."/>
            <person name="Kogle M.E."/>
            <person name="Wiebenga A."/>
            <person name="Kun R.S."/>
            <person name="Lubbers R.J."/>
            <person name="Makela M.R."/>
            <person name="Barry K."/>
            <person name="Chovatia M."/>
            <person name="Clum A."/>
            <person name="Daum C."/>
            <person name="Haridas S."/>
            <person name="He G."/>
            <person name="LaButti K."/>
            <person name="Lipzen A."/>
            <person name="Mondo S."/>
            <person name="Riley R."/>
            <person name="Salamov A."/>
            <person name="Simmons B.A."/>
            <person name="Magnuson J.K."/>
            <person name="Henrissat B."/>
            <person name="Mortensen U.H."/>
            <person name="Larsen T.O."/>
            <person name="Devries R.P."/>
            <person name="Grigoriev I.V."/>
            <person name="Machida M."/>
            <person name="Baker S.E."/>
            <person name="Andersen M.R."/>
        </authorList>
    </citation>
    <scope>NUCLEOTIDE SEQUENCE [LARGE SCALE GENOMIC DNA]</scope>
    <source>
        <strain evidence="11">IBT 14317</strain>
    </source>
</reference>
<dbReference type="GO" id="GO:0019367">
    <property type="term" value="P:fatty acid elongation, saturated fatty acid"/>
    <property type="evidence" value="ECO:0007669"/>
    <property type="project" value="TreeGrafter"/>
</dbReference>
<gene>
    <name evidence="11" type="ORF">BDV23DRAFT_184525</name>
</gene>
<name>A0A5N7C5V8_PETAA</name>
<evidence type="ECO:0000256" key="1">
    <source>
        <dbReference type="ARBA" id="ARBA00004141"/>
    </source>
</evidence>
<dbReference type="GO" id="GO:0005789">
    <property type="term" value="C:endoplasmic reticulum membrane"/>
    <property type="evidence" value="ECO:0007669"/>
    <property type="project" value="TreeGrafter"/>
</dbReference>
<keyword evidence="9 10" id="KW-0275">Fatty acid biosynthesis</keyword>
<dbReference type="OrthoDB" id="10259681at2759"/>
<keyword evidence="2 10" id="KW-0444">Lipid biosynthesis</keyword>
<evidence type="ECO:0000256" key="6">
    <source>
        <dbReference type="ARBA" id="ARBA00022989"/>
    </source>
</evidence>
<evidence type="ECO:0000256" key="3">
    <source>
        <dbReference type="ARBA" id="ARBA00022679"/>
    </source>
</evidence>
<dbReference type="GO" id="GO:0009922">
    <property type="term" value="F:fatty acid elongase activity"/>
    <property type="evidence" value="ECO:0007669"/>
    <property type="project" value="InterPro"/>
</dbReference>
<dbReference type="GO" id="GO:0034626">
    <property type="term" value="P:fatty acid elongation, polyunsaturated fatty acid"/>
    <property type="evidence" value="ECO:0007669"/>
    <property type="project" value="TreeGrafter"/>
</dbReference>
<evidence type="ECO:0000256" key="2">
    <source>
        <dbReference type="ARBA" id="ARBA00022516"/>
    </source>
</evidence>